<keyword evidence="2" id="KW-1185">Reference proteome</keyword>
<dbReference type="Proteomes" id="UP000009145">
    <property type="component" value="Chromosome"/>
</dbReference>
<dbReference type="OrthoDB" id="3773419at2"/>
<dbReference type="HOGENOM" id="CLU_1011301_0_0_6"/>
<dbReference type="EMBL" id="CP003380">
    <property type="protein sequence ID" value="AFJ02623.1"/>
    <property type="molecule type" value="Genomic_DNA"/>
</dbReference>
<proteinExistence type="predicted"/>
<organism evidence="1 2">
    <name type="scientific">Methylophaga frappieri (strain ATCC BAA-2434 / DSM 25690 / JAM7)</name>
    <dbReference type="NCBI Taxonomy" id="754477"/>
    <lineage>
        <taxon>Bacteria</taxon>
        <taxon>Pseudomonadati</taxon>
        <taxon>Pseudomonadota</taxon>
        <taxon>Gammaproteobacteria</taxon>
        <taxon>Thiotrichales</taxon>
        <taxon>Piscirickettsiaceae</taxon>
        <taxon>Methylophaga</taxon>
    </lineage>
</organism>
<protein>
    <submittedName>
        <fullName evidence="1">Uncharacterized protein</fullName>
    </submittedName>
</protein>
<dbReference type="KEGG" id="mec:Q7C_1474"/>
<dbReference type="AlphaFoldDB" id="I1YI80"/>
<dbReference type="PATRIC" id="fig|754477.3.peg.1454"/>
<reference evidence="1 2" key="1">
    <citation type="journal article" date="2012" name="J. Bacteriol.">
        <title>Complete genome sequences of Methylophaga sp. strain JAM1 and Methylophaga sp. strain JAM7.</title>
        <authorList>
            <person name="Villeneuve C."/>
            <person name="Martineau C."/>
            <person name="Mauffrey F."/>
            <person name="Villemur R."/>
        </authorList>
    </citation>
    <scope>NUCLEOTIDE SEQUENCE [LARGE SCALE GENOMIC DNA]</scope>
    <source>
        <strain evidence="1 2">JAM7</strain>
    </source>
</reference>
<dbReference type="RefSeq" id="WP_014704043.1">
    <property type="nucleotide sequence ID" value="NC_017856.1"/>
</dbReference>
<name>I1YI80_METFJ</name>
<dbReference type="STRING" id="754477.Q7C_1474"/>
<sequence length="272" mass="31539">MKRYRVLAFSFDTRARLLATEIQDSWESQVKSQWMENKRKIREGLVHEFGAQNHEEKIENFIELGASPLSLLAFHNAFLGQCRKSFVVGSYYSALVSACTLGERILNRLIIHLREYFRSTTEYKKIYRKESFDNWEYAIGTLESWEVLLPAAAEDLRQLGGIRHQAVHFNPETDQNARELAIEAIHLLQNIVEKQFSAFGSQPWYIEGARGAAYVAKQYEDFPFVKEVVIPNCVLVGPHHKLEHGSNGWIVHDEDNYEDKEITDDEFLSLLR</sequence>
<gene>
    <name evidence="1" type="ordered locus">Q7C_1474</name>
</gene>
<dbReference type="eggNOG" id="ENOG5033UIR">
    <property type="taxonomic scope" value="Bacteria"/>
</dbReference>
<evidence type="ECO:0000313" key="1">
    <source>
        <dbReference type="EMBL" id="AFJ02623.1"/>
    </source>
</evidence>
<evidence type="ECO:0000313" key="2">
    <source>
        <dbReference type="Proteomes" id="UP000009145"/>
    </source>
</evidence>
<accession>I1YI80</accession>